<evidence type="ECO:0008006" key="4">
    <source>
        <dbReference type="Google" id="ProtNLM"/>
    </source>
</evidence>
<reference evidence="3" key="1">
    <citation type="submission" date="2020-02" db="EMBL/GenBank/DDBJ databases">
        <authorList>
            <person name="Meier V. D."/>
        </authorList>
    </citation>
    <scope>NUCLEOTIDE SEQUENCE</scope>
    <source>
        <strain evidence="3">AVDCRST_MAG07</strain>
    </source>
</reference>
<feature type="transmembrane region" description="Helical" evidence="2">
    <location>
        <begin position="114"/>
        <end position="136"/>
    </location>
</feature>
<protein>
    <recommendedName>
        <fullName evidence="4">DUF2567 domain-containing protein</fullName>
    </recommendedName>
</protein>
<feature type="transmembrane region" description="Helical" evidence="2">
    <location>
        <begin position="165"/>
        <end position="182"/>
    </location>
</feature>
<accession>A0A6J4LLF2</accession>
<feature type="transmembrane region" description="Helical" evidence="2">
    <location>
        <begin position="87"/>
        <end position="107"/>
    </location>
</feature>
<sequence>MTSPWVSPDARESAGGTPLSSAPLRTSPSWWKDVWAGMLTVAVTVLVGAPVGLMWAALAPPVTVRIASGDVELIGSPGDLFIAVDGYYLAAVLVAGAVGGVLSWWWASAHGPAVVLGLTVGGLAAAWVAMVVGNLVGNGTAAELVAAGASGPQQVAVRLRATSALLGWPIAALLTHLVLTALRRTGRGAQA</sequence>
<keyword evidence="2" id="KW-1133">Transmembrane helix</keyword>
<keyword evidence="2" id="KW-0472">Membrane</keyword>
<feature type="transmembrane region" description="Helical" evidence="2">
    <location>
        <begin position="34"/>
        <end position="58"/>
    </location>
</feature>
<proteinExistence type="predicted"/>
<evidence type="ECO:0000256" key="2">
    <source>
        <dbReference type="SAM" id="Phobius"/>
    </source>
</evidence>
<keyword evidence="2" id="KW-0812">Transmembrane</keyword>
<evidence type="ECO:0000256" key="1">
    <source>
        <dbReference type="SAM" id="MobiDB-lite"/>
    </source>
</evidence>
<name>A0A6J4LLF2_9ACTN</name>
<organism evidence="3">
    <name type="scientific">uncultured Frankineae bacterium</name>
    <dbReference type="NCBI Taxonomy" id="437475"/>
    <lineage>
        <taxon>Bacteria</taxon>
        <taxon>Bacillati</taxon>
        <taxon>Actinomycetota</taxon>
        <taxon>Actinomycetes</taxon>
        <taxon>Frankiales</taxon>
        <taxon>environmental samples</taxon>
    </lineage>
</organism>
<feature type="region of interest" description="Disordered" evidence="1">
    <location>
        <begin position="1"/>
        <end position="24"/>
    </location>
</feature>
<evidence type="ECO:0000313" key="3">
    <source>
        <dbReference type="EMBL" id="CAA9332228.1"/>
    </source>
</evidence>
<dbReference type="EMBL" id="CADCUB010000094">
    <property type="protein sequence ID" value="CAA9332228.1"/>
    <property type="molecule type" value="Genomic_DNA"/>
</dbReference>
<gene>
    <name evidence="3" type="ORF">AVDCRST_MAG07-1792</name>
</gene>
<dbReference type="AlphaFoldDB" id="A0A6J4LLF2"/>